<proteinExistence type="predicted"/>
<organism evidence="2 3">
    <name type="scientific">Streptoalloteichus hindustanus</name>
    <dbReference type="NCBI Taxonomy" id="2017"/>
    <lineage>
        <taxon>Bacteria</taxon>
        <taxon>Bacillati</taxon>
        <taxon>Actinomycetota</taxon>
        <taxon>Actinomycetes</taxon>
        <taxon>Pseudonocardiales</taxon>
        <taxon>Pseudonocardiaceae</taxon>
        <taxon>Streptoalloteichus</taxon>
    </lineage>
</organism>
<reference evidence="2 3" key="1">
    <citation type="submission" date="2016-11" db="EMBL/GenBank/DDBJ databases">
        <authorList>
            <person name="Jaros S."/>
            <person name="Januszkiewicz K."/>
            <person name="Wedrychowicz H."/>
        </authorList>
    </citation>
    <scope>NUCLEOTIDE SEQUENCE [LARGE SCALE GENOMIC DNA]</scope>
    <source>
        <strain evidence="2 3">DSM 44523</strain>
    </source>
</reference>
<accession>A0A1M5AG84</accession>
<sequence>MTRPDEHGREPTSPPGDETPPSPEEPEDALNLQSAEDLDEDRLGVDPLEEGRDPADDWTGATKPGLTPFEETHGETLDQRLAEEEPDFGDRRPRDRREEPAEDLSRGAYRHASPGGSPEALSVRDEPNLPIDEEGRDPELPGSDEGEHRAPPGTTPSEQVEGM</sequence>
<feature type="compositionally biased region" description="Basic and acidic residues" evidence="1">
    <location>
        <begin position="41"/>
        <end position="55"/>
    </location>
</feature>
<feature type="compositionally biased region" description="Pro residues" evidence="1">
    <location>
        <begin position="12"/>
        <end position="23"/>
    </location>
</feature>
<dbReference type="EMBL" id="FQVN01000003">
    <property type="protein sequence ID" value="SHF29154.1"/>
    <property type="molecule type" value="Genomic_DNA"/>
</dbReference>
<dbReference type="OrthoDB" id="4565554at2"/>
<gene>
    <name evidence="2" type="ORF">SAMN05444320_103100</name>
</gene>
<feature type="compositionally biased region" description="Basic and acidic residues" evidence="1">
    <location>
        <begin position="1"/>
        <end position="10"/>
    </location>
</feature>
<protein>
    <recommendedName>
        <fullName evidence="4">DUF5709 domain-containing protein</fullName>
    </recommendedName>
</protein>
<dbReference type="STRING" id="2017.SAMN05444320_103100"/>
<dbReference type="AlphaFoldDB" id="A0A1M5AG84"/>
<evidence type="ECO:0000256" key="1">
    <source>
        <dbReference type="SAM" id="MobiDB-lite"/>
    </source>
</evidence>
<evidence type="ECO:0000313" key="2">
    <source>
        <dbReference type="EMBL" id="SHF29154.1"/>
    </source>
</evidence>
<feature type="compositionally biased region" description="Basic and acidic residues" evidence="1">
    <location>
        <begin position="70"/>
        <end position="105"/>
    </location>
</feature>
<name>A0A1M5AG84_STRHI</name>
<dbReference type="Proteomes" id="UP000184501">
    <property type="component" value="Unassembled WGS sequence"/>
</dbReference>
<evidence type="ECO:0008006" key="4">
    <source>
        <dbReference type="Google" id="ProtNLM"/>
    </source>
</evidence>
<dbReference type="RefSeq" id="WP_073481247.1">
    <property type="nucleotide sequence ID" value="NZ_FQVN01000003.1"/>
</dbReference>
<keyword evidence="3" id="KW-1185">Reference proteome</keyword>
<evidence type="ECO:0000313" key="3">
    <source>
        <dbReference type="Proteomes" id="UP000184501"/>
    </source>
</evidence>
<feature type="region of interest" description="Disordered" evidence="1">
    <location>
        <begin position="1"/>
        <end position="163"/>
    </location>
</feature>